<evidence type="ECO:0000256" key="2">
    <source>
        <dbReference type="ARBA" id="ARBA00010790"/>
    </source>
</evidence>
<dbReference type="PIRSF" id="PIRSF000137">
    <property type="entry name" value="Alcohol_oxidase"/>
    <property type="match status" value="1"/>
</dbReference>
<dbReference type="Gene3D" id="3.30.560.10">
    <property type="entry name" value="Glucose Oxidase, domain 3"/>
    <property type="match status" value="1"/>
</dbReference>
<feature type="active site" description="Proton acceptor" evidence="5">
    <location>
        <position position="554"/>
    </location>
</feature>
<accession>A0A2S6CEJ0</accession>
<feature type="domain" description="Glucose-methanol-choline oxidoreductase N-terminal" evidence="7">
    <location>
        <begin position="263"/>
        <end position="277"/>
    </location>
</feature>
<gene>
    <name evidence="8" type="ORF">CBER1_02612</name>
</gene>
<keyword evidence="4 6" id="KW-0274">FAD</keyword>
<reference evidence="9" key="1">
    <citation type="journal article" date="2017" name="bioRxiv">
        <title>Conservation of a gene cluster reveals novel cercosporin biosynthetic mechanisms and extends production to the genus Colletotrichum.</title>
        <authorList>
            <person name="de Jonge R."/>
            <person name="Ebert M.K."/>
            <person name="Huitt-Roehl C.R."/>
            <person name="Pal P."/>
            <person name="Suttle J.C."/>
            <person name="Spanner R.E."/>
            <person name="Neubauer J.D."/>
            <person name="Jurick W.M.II."/>
            <person name="Stott K.A."/>
            <person name="Secor G.A."/>
            <person name="Thomma B.P.H.J."/>
            <person name="Van de Peer Y."/>
            <person name="Townsend C.A."/>
            <person name="Bolton M.D."/>
        </authorList>
    </citation>
    <scope>NUCLEOTIDE SEQUENCE [LARGE SCALE GENOMIC DNA]</scope>
    <source>
        <strain evidence="9">CBS538.71</strain>
    </source>
</reference>
<dbReference type="SUPFAM" id="SSF51905">
    <property type="entry name" value="FAD/NAD(P)-binding domain"/>
    <property type="match status" value="1"/>
</dbReference>
<dbReference type="InterPro" id="IPR012132">
    <property type="entry name" value="GMC_OxRdtase"/>
</dbReference>
<dbReference type="Gene3D" id="3.50.50.60">
    <property type="entry name" value="FAD/NAD(P)-binding domain"/>
    <property type="match status" value="1"/>
</dbReference>
<sequence>MLETYDYIICGGGTCGPVVAGRLSEQSNLKILILEAGSDNKDLDNVHMPGAWTKNHYGPTDWNIVSPPQPGLKDRECRLPRGRFLGGSSGSNGTICVRGVKQDYDDWGFPEWSGDEMFRAMKKAETFHPKKWFPHDEDAHGYDGPLHIEPALPPIPIADALFESFKSKGLPYIPDMFSSGVASHGCGHAMRTTYQGWRTTAADYITKDKERPNVTIKCNATVDKVILEPGLDGELVAKAVEYVDDNGNKVTVAAGKEVIVCGGTYCSPAILMRSGVGPKQTLQDLNIPVLKDIPALGQNLQDHQLIFTYYEIDGPDITDDARVNHDPEAYENGHKEWLKDKTGWLATFPFGAFGFTRLSERLDKENPEWAALPREEGRDPMGLTKTQPNLEFFNTICYGGPPEYTDKPKEGQHAMAMCAFLCGQQSRGEVKIKTTDPFEPPYVDPRYLSDKRDLIMMSEGVRWANEVVMEGAGTKKVVKGSWPPGSNHHKNKTNEDWQPHVQKYASTSYHPVGTCKIGKKEDPTAVVDKHLIVYGTKNLRVVDCSIMPYVHSGHTQMPAFGIAEKAAEYILQAAGSQATGVNA</sequence>
<evidence type="ECO:0000256" key="5">
    <source>
        <dbReference type="PIRSR" id="PIRSR000137-1"/>
    </source>
</evidence>
<feature type="binding site" evidence="6">
    <location>
        <position position="222"/>
    </location>
    <ligand>
        <name>FAD</name>
        <dbReference type="ChEBI" id="CHEBI:57692"/>
    </ligand>
</feature>
<comment type="cofactor">
    <cofactor evidence="1 6">
        <name>FAD</name>
        <dbReference type="ChEBI" id="CHEBI:57692"/>
    </cofactor>
</comment>
<evidence type="ECO:0000313" key="9">
    <source>
        <dbReference type="Proteomes" id="UP000237631"/>
    </source>
</evidence>
<dbReference type="OrthoDB" id="269227at2759"/>
<name>A0A2S6CEJ0_9PEZI</name>
<organism evidence="8 9">
    <name type="scientific">Cercospora berteroae</name>
    <dbReference type="NCBI Taxonomy" id="357750"/>
    <lineage>
        <taxon>Eukaryota</taxon>
        <taxon>Fungi</taxon>
        <taxon>Dikarya</taxon>
        <taxon>Ascomycota</taxon>
        <taxon>Pezizomycotina</taxon>
        <taxon>Dothideomycetes</taxon>
        <taxon>Dothideomycetidae</taxon>
        <taxon>Mycosphaerellales</taxon>
        <taxon>Mycosphaerellaceae</taxon>
        <taxon>Cercospora</taxon>
    </lineage>
</organism>
<dbReference type="Pfam" id="PF05199">
    <property type="entry name" value="GMC_oxred_C"/>
    <property type="match status" value="1"/>
</dbReference>
<dbReference type="GO" id="GO:0016614">
    <property type="term" value="F:oxidoreductase activity, acting on CH-OH group of donors"/>
    <property type="evidence" value="ECO:0007669"/>
    <property type="project" value="InterPro"/>
</dbReference>
<evidence type="ECO:0000313" key="8">
    <source>
        <dbReference type="EMBL" id="PPJ58149.1"/>
    </source>
</evidence>
<dbReference type="SUPFAM" id="SSF54373">
    <property type="entry name" value="FAD-linked reductases, C-terminal domain"/>
    <property type="match status" value="1"/>
</dbReference>
<dbReference type="InterPro" id="IPR007867">
    <property type="entry name" value="GMC_OxRtase_C"/>
</dbReference>
<dbReference type="STRING" id="357750.A0A2S6CEJ0"/>
<protein>
    <recommendedName>
        <fullName evidence="7">Glucose-methanol-choline oxidoreductase N-terminal domain-containing protein</fullName>
    </recommendedName>
</protein>
<proteinExistence type="inferred from homology"/>
<dbReference type="PROSITE" id="PS00624">
    <property type="entry name" value="GMC_OXRED_2"/>
    <property type="match status" value="1"/>
</dbReference>
<feature type="active site" description="Proton donor" evidence="5">
    <location>
        <position position="510"/>
    </location>
</feature>
<evidence type="ECO:0000256" key="1">
    <source>
        <dbReference type="ARBA" id="ARBA00001974"/>
    </source>
</evidence>
<comment type="similarity">
    <text evidence="2">Belongs to the GMC oxidoreductase family.</text>
</comment>
<dbReference type="Proteomes" id="UP000237631">
    <property type="component" value="Unassembled WGS sequence"/>
</dbReference>
<dbReference type="EMBL" id="PNEN01000472">
    <property type="protein sequence ID" value="PPJ58149.1"/>
    <property type="molecule type" value="Genomic_DNA"/>
</dbReference>
<dbReference type="InterPro" id="IPR000172">
    <property type="entry name" value="GMC_OxRdtase_N"/>
</dbReference>
<evidence type="ECO:0000256" key="3">
    <source>
        <dbReference type="ARBA" id="ARBA00022630"/>
    </source>
</evidence>
<dbReference type="AlphaFoldDB" id="A0A2S6CEJ0"/>
<comment type="caution">
    <text evidence="8">The sequence shown here is derived from an EMBL/GenBank/DDBJ whole genome shotgun (WGS) entry which is preliminary data.</text>
</comment>
<evidence type="ECO:0000259" key="7">
    <source>
        <dbReference type="PROSITE" id="PS00624"/>
    </source>
</evidence>
<keyword evidence="9" id="KW-1185">Reference proteome</keyword>
<dbReference type="InterPro" id="IPR036188">
    <property type="entry name" value="FAD/NAD-bd_sf"/>
</dbReference>
<dbReference type="Pfam" id="PF00732">
    <property type="entry name" value="GMC_oxred_N"/>
    <property type="match status" value="1"/>
</dbReference>
<keyword evidence="3" id="KW-0285">Flavoprotein</keyword>
<evidence type="ECO:0000256" key="4">
    <source>
        <dbReference type="ARBA" id="ARBA00022827"/>
    </source>
</evidence>
<dbReference type="PANTHER" id="PTHR11552">
    <property type="entry name" value="GLUCOSE-METHANOL-CHOLINE GMC OXIDOREDUCTASE"/>
    <property type="match status" value="1"/>
</dbReference>
<dbReference type="GO" id="GO:0050660">
    <property type="term" value="F:flavin adenine dinucleotide binding"/>
    <property type="evidence" value="ECO:0007669"/>
    <property type="project" value="InterPro"/>
</dbReference>
<evidence type="ECO:0000256" key="6">
    <source>
        <dbReference type="PIRSR" id="PIRSR000137-2"/>
    </source>
</evidence>
<dbReference type="PANTHER" id="PTHR11552:SF147">
    <property type="entry name" value="CHOLINE DEHYDROGENASE, MITOCHONDRIAL"/>
    <property type="match status" value="1"/>
</dbReference>